<dbReference type="EMBL" id="MH617579">
    <property type="protein sequence ID" value="AXH77348.1"/>
    <property type="molecule type" value="Genomic_DNA"/>
</dbReference>
<feature type="region of interest" description="Disordered" evidence="1">
    <location>
        <begin position="88"/>
        <end position="111"/>
    </location>
</feature>
<accession>A0A8M0GNZ9</accession>
<name>A0A8M0GNZ9_9PAPI</name>
<proteinExistence type="predicted"/>
<protein>
    <submittedName>
        <fullName evidence="2">L2 protein</fullName>
    </submittedName>
</protein>
<feature type="region of interest" description="Disordered" evidence="1">
    <location>
        <begin position="468"/>
        <end position="491"/>
    </location>
</feature>
<reference evidence="2 3" key="1">
    <citation type="submission" date="2018-07" db="EMBL/GenBank/DDBJ databases">
        <title>Uncovering a Universe of Circular DNA Viruses in Animal Metagenomes.</title>
        <authorList>
            <person name="Tisza M."/>
            <person name="Buck C."/>
            <person name="Pastrana D."/>
            <person name="Welch N."/>
            <person name="Peretti A."/>
        </authorList>
    </citation>
    <scope>NUCLEOTIDE SEQUENCE [LARGE SCALE GENOMIC DNA]</scope>
    <source>
        <strain evidence="2">Ctbe14</strain>
    </source>
</reference>
<organism evidence="2 3">
    <name type="scientific">Lutjanus campechanus-associated papillomavirus 1</name>
    <dbReference type="NCBI Taxonomy" id="2683335"/>
    <lineage>
        <taxon>Viruses</taxon>
        <taxon>Monodnaviria</taxon>
        <taxon>Shotokuvirae</taxon>
        <taxon>Cossaviricota</taxon>
        <taxon>Papovaviricetes</taxon>
        <taxon>Zurhausenvirales</taxon>
        <taxon>Papillomaviridae</taxon>
    </lineage>
</organism>
<dbReference type="Proteomes" id="UP000279008">
    <property type="component" value="Segment"/>
</dbReference>
<evidence type="ECO:0000313" key="3">
    <source>
        <dbReference type="Proteomes" id="UP000279008"/>
    </source>
</evidence>
<sequence>MRDDDREYDYDDDGRATLRKKKEGWGEYLTKLFSGFMYFGGLGISSGEIASSITAVNAGTLEAIPLEVLEPHDLFSDVSTSDDSVIFDTNPTPAPTPRPPAPTPAAPRAKPGNTRIPWGGFDNSNPHHPFFGEPSIPEPIIRGPRTFRPSHIPHLEPVGENIELTVFRPRPQIRPRPVDVEVTRLPPPPTQPRGENIELTTFRPRPQVRPRTVTPEPMEGTISPHHSIIEPIAEPLPDLVPDFQVAGPSGTQQAYVYDNPAFEPDFINDPFDPTIDTDPHDFFSSTPNHPRAGRPTINRRPAVYDGDLAIEPLEDLAVSSRAKAGKRGHELVYTKGVETRPTRSRRALKSLRYREVSAIEDIEMEPLIVRGEPNVTGDGGDAEGALFRHPDDLSGSDEVLWSENNVKIVIRNHKIRASMNGEKLISENGQWKTRANGHWSPVDLPYGFIPALTQAEASHPDATPDIYNRFTDTVKPRPRVTPSSKIKTRSHYHIPSDIVHHSHKKHVHHKKVQKKCKKRKGKKCIKYDV</sequence>
<evidence type="ECO:0000313" key="2">
    <source>
        <dbReference type="EMBL" id="AXH77348.1"/>
    </source>
</evidence>
<evidence type="ECO:0000256" key="1">
    <source>
        <dbReference type="SAM" id="MobiDB-lite"/>
    </source>
</evidence>
<feature type="compositionally biased region" description="Pro residues" evidence="1">
    <location>
        <begin position="92"/>
        <end position="105"/>
    </location>
</feature>